<keyword evidence="2" id="KW-0678">Repressor</keyword>
<feature type="region of interest" description="Disordered" evidence="6">
    <location>
        <begin position="1"/>
        <end position="30"/>
    </location>
</feature>
<dbReference type="GO" id="GO:0070403">
    <property type="term" value="F:NAD+ binding"/>
    <property type="evidence" value="ECO:0007669"/>
    <property type="project" value="InterPro"/>
</dbReference>
<dbReference type="OrthoDB" id="2919105at2759"/>
<dbReference type="Proteomes" id="UP000501346">
    <property type="component" value="Chromosome SeVIII-SeXV"/>
</dbReference>
<dbReference type="PROSITE" id="PS50305">
    <property type="entry name" value="SIRTUIN"/>
    <property type="match status" value="1"/>
</dbReference>
<dbReference type="InterPro" id="IPR050134">
    <property type="entry name" value="NAD-dep_sirtuin_deacylases"/>
</dbReference>
<proteinExistence type="inferred from homology"/>
<feature type="binding site" evidence="5">
    <location>
        <position position="227"/>
    </location>
    <ligand>
        <name>Zn(2+)</name>
        <dbReference type="ChEBI" id="CHEBI:29105"/>
    </ligand>
</feature>
<keyword evidence="5" id="KW-0862">Zinc</keyword>
<dbReference type="GO" id="GO:0005634">
    <property type="term" value="C:nucleus"/>
    <property type="evidence" value="ECO:0007669"/>
    <property type="project" value="TreeGrafter"/>
</dbReference>
<evidence type="ECO:0000256" key="4">
    <source>
        <dbReference type="ARBA" id="ARBA00023027"/>
    </source>
</evidence>
<keyword evidence="5" id="KW-0479">Metal-binding</keyword>
<dbReference type="InterPro" id="IPR026591">
    <property type="entry name" value="Sirtuin_cat_small_dom_sf"/>
</dbReference>
<name>A0A6C1E9Y1_SACPS</name>
<dbReference type="InterPro" id="IPR029035">
    <property type="entry name" value="DHS-like_NAD/FAD-binding_dom"/>
</dbReference>
<accession>A0A6C1E9Y1</accession>
<organism evidence="8 9">
    <name type="scientific">Saccharomyces pastorianus</name>
    <name type="common">Lager yeast</name>
    <name type="synonym">Saccharomyces cerevisiae x Saccharomyces eubayanus</name>
    <dbReference type="NCBI Taxonomy" id="27292"/>
    <lineage>
        <taxon>Eukaryota</taxon>
        <taxon>Fungi</taxon>
        <taxon>Dikarya</taxon>
        <taxon>Ascomycota</taxon>
        <taxon>Saccharomycotina</taxon>
        <taxon>Saccharomycetes</taxon>
        <taxon>Saccharomycetales</taxon>
        <taxon>Saccharomycetaceae</taxon>
        <taxon>Saccharomyces</taxon>
    </lineage>
</organism>
<dbReference type="Gene3D" id="3.40.50.1220">
    <property type="entry name" value="TPP-binding domain"/>
    <property type="match status" value="1"/>
</dbReference>
<feature type="binding site" evidence="5">
    <location>
        <position position="202"/>
    </location>
    <ligand>
        <name>Zn(2+)</name>
        <dbReference type="ChEBI" id="CHEBI:29105"/>
    </ligand>
</feature>
<evidence type="ECO:0000256" key="1">
    <source>
        <dbReference type="ARBA" id="ARBA00006924"/>
    </source>
</evidence>
<feature type="active site" description="Proton acceptor" evidence="5">
    <location>
        <position position="194"/>
    </location>
</feature>
<dbReference type="InterPro" id="IPR003000">
    <property type="entry name" value="Sirtuin"/>
</dbReference>
<evidence type="ECO:0000259" key="7">
    <source>
        <dbReference type="PROSITE" id="PS50305"/>
    </source>
</evidence>
<dbReference type="PANTHER" id="PTHR11085">
    <property type="entry name" value="NAD-DEPENDENT PROTEIN DEACYLASE SIRTUIN-5, MITOCHONDRIAL-RELATED"/>
    <property type="match status" value="1"/>
</dbReference>
<evidence type="ECO:0000313" key="8">
    <source>
        <dbReference type="EMBL" id="QID85404.1"/>
    </source>
</evidence>
<dbReference type="Gene3D" id="3.30.1600.10">
    <property type="entry name" value="SIR2/SIRT2 'Small Domain"/>
    <property type="match status" value="1"/>
</dbReference>
<reference evidence="8 9" key="1">
    <citation type="journal article" date="2019" name="BMC Genomics">
        <title>Chromosome level assembly and comparative genome analysis confirm lager-brewing yeasts originated from a single hybridization.</title>
        <authorList>
            <person name="Salazar A.N."/>
            <person name="Gorter de Vries A.R."/>
            <person name="van den Broek M."/>
            <person name="Brouwers N."/>
            <person name="de la Torre Cortes P."/>
            <person name="Kuijpers N.G.A."/>
            <person name="Daran J.G."/>
            <person name="Abeel T."/>
        </authorList>
    </citation>
    <scope>NUCLEOTIDE SEQUENCE [LARGE SCALE GENOMIC DNA]</scope>
    <source>
        <strain evidence="8 9">CBS 1483</strain>
    </source>
</reference>
<evidence type="ECO:0000256" key="3">
    <source>
        <dbReference type="ARBA" id="ARBA00022679"/>
    </source>
</evidence>
<feature type="binding site" evidence="5">
    <location>
        <position position="205"/>
    </location>
    <ligand>
        <name>Zn(2+)</name>
        <dbReference type="ChEBI" id="CHEBI:29105"/>
    </ligand>
</feature>
<dbReference type="AlphaFoldDB" id="A0A6C1E9Y1"/>
<dbReference type="InterPro" id="IPR026590">
    <property type="entry name" value="Ssirtuin_cat_dom"/>
</dbReference>
<keyword evidence="3" id="KW-0808">Transferase</keyword>
<dbReference type="GO" id="GO:0031507">
    <property type="term" value="P:heterochromatin formation"/>
    <property type="evidence" value="ECO:0007669"/>
    <property type="project" value="UniProtKB-ARBA"/>
</dbReference>
<comment type="similarity">
    <text evidence="1">Belongs to the sirtuin family. Class I subfamily.</text>
</comment>
<gene>
    <name evidence="8" type="primary">HST3_2</name>
    <name evidence="8" type="ORF">GRS66_007979</name>
</gene>
<sequence>MSSLSPSPPASRSGSMGSGESSSSSLPSPSLQTERLTHITSLDGQDELLGRISKQLGRSRKIACLTGAGISCNAGIPDFRSSDGLYNLVKEESSQYWSIKSGREMFDISLFRDDFKISIFAKFMERLYSSVQLARPTKTHRFIAHLKNRNKLLRCYTQNIDGLEEDMGLTMSSKKPSLPSFSSHWKNLDVVQLHGDLNTLSCTKCFQTFPWDRYWSRCLRRGELPLCPHCEALINKRLNEGKRTLGSNVGFLRPNIVLYGENHPSGELITQGLNLDILRGNPDLLIIMGTSLKVDGVKQLVKKLSRTIHDRGGLIILVNKSPIGDSPWHGIIDYQIHSDCDRWVSFLESQIPDFFKTQDQVDRLRQLKREASDLRKMMKAQKDPINTPPTTPLRTALQPAAHAHNELNMRIKSLNKIKRKLLSPENSSEEDEEETADSKKRAKIRPTPAADVKCSLTQ</sequence>
<feature type="domain" description="Deacetylase sirtuin-type" evidence="7">
    <location>
        <begin position="42"/>
        <end position="370"/>
    </location>
</feature>
<feature type="region of interest" description="Disordered" evidence="6">
    <location>
        <begin position="421"/>
        <end position="458"/>
    </location>
</feature>
<evidence type="ECO:0000256" key="2">
    <source>
        <dbReference type="ARBA" id="ARBA00022491"/>
    </source>
</evidence>
<protein>
    <submittedName>
        <fullName evidence="8">NAD-dependent deacetylase hst3</fullName>
    </submittedName>
</protein>
<dbReference type="CDD" id="cd01407">
    <property type="entry name" value="SIR2-fam"/>
    <property type="match status" value="1"/>
</dbReference>
<evidence type="ECO:0000256" key="6">
    <source>
        <dbReference type="SAM" id="MobiDB-lite"/>
    </source>
</evidence>
<dbReference type="Pfam" id="PF02146">
    <property type="entry name" value="SIR2"/>
    <property type="match status" value="1"/>
</dbReference>
<dbReference type="GO" id="GO:0046872">
    <property type="term" value="F:metal ion binding"/>
    <property type="evidence" value="ECO:0007669"/>
    <property type="project" value="UniProtKB-KW"/>
</dbReference>
<feature type="binding site" evidence="5">
    <location>
        <position position="230"/>
    </location>
    <ligand>
        <name>Zn(2+)</name>
        <dbReference type="ChEBI" id="CHEBI:29105"/>
    </ligand>
</feature>
<evidence type="ECO:0000313" key="9">
    <source>
        <dbReference type="Proteomes" id="UP000501346"/>
    </source>
</evidence>
<dbReference type="EMBL" id="CP049005">
    <property type="protein sequence ID" value="QID85404.1"/>
    <property type="molecule type" value="Genomic_DNA"/>
</dbReference>
<evidence type="ECO:0000256" key="5">
    <source>
        <dbReference type="PROSITE-ProRule" id="PRU00236"/>
    </source>
</evidence>
<dbReference type="SUPFAM" id="SSF52467">
    <property type="entry name" value="DHS-like NAD/FAD-binding domain"/>
    <property type="match status" value="1"/>
</dbReference>
<keyword evidence="9" id="KW-1185">Reference proteome</keyword>
<dbReference type="GO" id="GO:0017136">
    <property type="term" value="F:histone deacetylase activity, NAD-dependent"/>
    <property type="evidence" value="ECO:0007669"/>
    <property type="project" value="TreeGrafter"/>
</dbReference>
<keyword evidence="4" id="KW-0520">NAD</keyword>
<dbReference type="PANTHER" id="PTHR11085:SF8">
    <property type="entry name" value="NAD-DEPENDENT HISTONE DEACETYLASE HST3"/>
    <property type="match status" value="1"/>
</dbReference>